<organism evidence="1">
    <name type="scientific">Phenylobacterium glaciei</name>
    <dbReference type="NCBI Taxonomy" id="2803784"/>
    <lineage>
        <taxon>Bacteria</taxon>
        <taxon>Pseudomonadati</taxon>
        <taxon>Pseudomonadota</taxon>
        <taxon>Alphaproteobacteria</taxon>
        <taxon>Caulobacterales</taxon>
        <taxon>Caulobacteraceae</taxon>
        <taxon>Phenylobacterium</taxon>
    </lineage>
</organism>
<gene>
    <name evidence="1" type="ORF">JKL49_25175</name>
</gene>
<proteinExistence type="predicted"/>
<dbReference type="AlphaFoldDB" id="A0A974P3D3"/>
<reference evidence="1" key="1">
    <citation type="submission" date="2021-01" db="EMBL/GenBank/DDBJ databases">
        <title>Genome sequence of Phenylobacterium sp. 20VBR1 isolated from a valley glaceir, Ny-Alesund, Svalbard.</title>
        <authorList>
            <person name="Thomas F.A."/>
            <person name="Krishnan K.P."/>
            <person name="Sinha R.K."/>
        </authorList>
    </citation>
    <scope>NUCLEOTIDE SEQUENCE</scope>
    <source>
        <strain evidence="1">20VBR1</strain>
    </source>
</reference>
<name>A0A974P3D3_9CAUL</name>
<evidence type="ECO:0000313" key="1">
    <source>
        <dbReference type="EMBL" id="QQZ49948.1"/>
    </source>
</evidence>
<protein>
    <submittedName>
        <fullName evidence="1">Uncharacterized protein</fullName>
    </submittedName>
</protein>
<sequence>MSERTQKLLRLAQALEGLRERLLADAADPTTAAALHRQFSGTLAELSSLRTLVGDSPASEATQRLYLALEALELAARSLPADNVVAISRPAARARAWTRLRAG</sequence>
<accession>A0A974P3D3</accession>
<dbReference type="EMBL" id="CP068570">
    <property type="protein sequence ID" value="QQZ49948.1"/>
    <property type="molecule type" value="Genomic_DNA"/>
</dbReference>